<evidence type="ECO:0000313" key="1">
    <source>
        <dbReference type="EMBL" id="SEG60165.1"/>
    </source>
</evidence>
<organism evidence="1 2">
    <name type="scientific">Bosea lathyri</name>
    <dbReference type="NCBI Taxonomy" id="1036778"/>
    <lineage>
        <taxon>Bacteria</taxon>
        <taxon>Pseudomonadati</taxon>
        <taxon>Pseudomonadota</taxon>
        <taxon>Alphaproteobacteria</taxon>
        <taxon>Hyphomicrobiales</taxon>
        <taxon>Boseaceae</taxon>
        <taxon>Bosea</taxon>
    </lineage>
</organism>
<dbReference type="InterPro" id="IPR010319">
    <property type="entry name" value="Transglutaminase-like_Cys_pept"/>
</dbReference>
<reference evidence="1 2" key="1">
    <citation type="submission" date="2016-10" db="EMBL/GenBank/DDBJ databases">
        <authorList>
            <person name="de Groot N.N."/>
        </authorList>
    </citation>
    <scope>NUCLEOTIDE SEQUENCE [LARGE SCALE GENOMIC DNA]</scope>
    <source>
        <strain evidence="1 2">DSM 26656</strain>
    </source>
</reference>
<dbReference type="EMBL" id="FNUY01000007">
    <property type="protein sequence ID" value="SEG60165.1"/>
    <property type="molecule type" value="Genomic_DNA"/>
</dbReference>
<protein>
    <submittedName>
        <fullName evidence="1">Predicted transglutaminase-like cysteine proteinase</fullName>
    </submittedName>
</protein>
<dbReference type="Pfam" id="PF06035">
    <property type="entry name" value="Peptidase_C93"/>
    <property type="match status" value="1"/>
</dbReference>
<gene>
    <name evidence="1" type="ORF">SAMN04488115_107237</name>
</gene>
<dbReference type="RefSeq" id="WP_160115818.1">
    <property type="nucleotide sequence ID" value="NZ_FNUY01000007.1"/>
</dbReference>
<dbReference type="OrthoDB" id="7206808at2"/>
<sequence>MREGPFVLAPQAFLAFCRSYPADCAPSEANTITLDGEASDLLRRVNMQVNRSVAPVELRGPDVWELDLKAGHCAIYAVQKRHELIEMGMPAAALSLAVVTTRTGDLHLVLVVRSDRGAVVLDNLNPEILPWTATGYEYRRVQSRDNPMFWVAVAGSRPVIETAGRGDQRKASKLASLGLPTRAAEMAFREFGGRDPLRALPPRVELALLLGDTLTQ</sequence>
<name>A0A1H6BIF9_9HYPH</name>
<accession>A0A1H6BIF9</accession>
<dbReference type="PANTHER" id="PTHR39327:SF1">
    <property type="entry name" value="BLR5470 PROTEIN"/>
    <property type="match status" value="1"/>
</dbReference>
<dbReference type="Gene3D" id="3.10.620.30">
    <property type="match status" value="1"/>
</dbReference>
<dbReference type="PANTHER" id="PTHR39327">
    <property type="match status" value="1"/>
</dbReference>
<proteinExistence type="predicted"/>
<evidence type="ECO:0000313" key="2">
    <source>
        <dbReference type="Proteomes" id="UP000236743"/>
    </source>
</evidence>
<dbReference type="AlphaFoldDB" id="A0A1H6BIF9"/>
<dbReference type="Proteomes" id="UP000236743">
    <property type="component" value="Unassembled WGS sequence"/>
</dbReference>
<keyword evidence="2" id="KW-1185">Reference proteome</keyword>